<dbReference type="PANTHER" id="PTHR42663">
    <property type="entry name" value="HYDROLASE C777.06C-RELATED-RELATED"/>
    <property type="match status" value="1"/>
</dbReference>
<dbReference type="OrthoDB" id="341300at2759"/>
<feature type="domain" description="Metallo-beta-lactamase" evidence="2">
    <location>
        <begin position="82"/>
        <end position="218"/>
    </location>
</feature>
<dbReference type="Gene3D" id="3.60.15.10">
    <property type="entry name" value="Ribonuclease Z/Hydroxyacylglutathione hydrolase-like"/>
    <property type="match status" value="1"/>
</dbReference>
<dbReference type="Pfam" id="PF12706">
    <property type="entry name" value="Lactamase_B_2"/>
    <property type="match status" value="1"/>
</dbReference>
<dbReference type="FunCoup" id="A0A165EM13">
    <property type="interactions" value="2"/>
</dbReference>
<gene>
    <name evidence="3" type="ORF">CALCODRAFT_510282</name>
</gene>
<keyword evidence="4" id="KW-1185">Reference proteome</keyword>
<proteinExistence type="predicted"/>
<evidence type="ECO:0000259" key="2">
    <source>
        <dbReference type="Pfam" id="PF12706"/>
    </source>
</evidence>
<evidence type="ECO:0000313" key="3">
    <source>
        <dbReference type="EMBL" id="KZT55135.1"/>
    </source>
</evidence>
<dbReference type="InterPro" id="IPR036866">
    <property type="entry name" value="RibonucZ/Hydroxyglut_hydro"/>
</dbReference>
<sequence>MAPTAELIFHGTGTSSCLPNIACLTAPPPEPMCQACWLAANPTHGPQTGLTPEEALRNRRRNTGAIFRYKEEGAAEGEETVIVIDAGKTFVQAALEWQVLPVSVWRSRQLSPTRFPKYGLRRIDALLLTHAHADAMNGLDDLRCWTLRHAIQPHIDIYLSARTFQEVQRTFPYLVDKGMATGGGDVPDFLWHVISELEPVEIKAVQVVPLQVHHGRYFEPQSNLASPMPTPMPTRPDTPNPTVPPASPPQRLNGHGGSSLLPNPLPKALFTKPTITSIPYLSLGFHLPQFLYLSDVSEIPPQTKQYLSALPAADRPQVLIIDCLRPKPFTSHFGLSQSVAAAHHLGCARSYIIGMTCGHGEAWLTHRGWEQICRTLSDGKKRLEEEQWVGEEEERVRAEAVVAEVVQDVGETRAWVRPSFDGLRIVVGPQGISDGVYD</sequence>
<accession>A0A165EM13</accession>
<dbReference type="AlphaFoldDB" id="A0A165EM13"/>
<organism evidence="3 4">
    <name type="scientific">Calocera cornea HHB12733</name>
    <dbReference type="NCBI Taxonomy" id="1353952"/>
    <lineage>
        <taxon>Eukaryota</taxon>
        <taxon>Fungi</taxon>
        <taxon>Dikarya</taxon>
        <taxon>Basidiomycota</taxon>
        <taxon>Agaricomycotina</taxon>
        <taxon>Dacrymycetes</taxon>
        <taxon>Dacrymycetales</taxon>
        <taxon>Dacrymycetaceae</taxon>
        <taxon>Calocera</taxon>
    </lineage>
</organism>
<protein>
    <recommendedName>
        <fullName evidence="2">Metallo-beta-lactamase domain-containing protein</fullName>
    </recommendedName>
</protein>
<name>A0A165EM13_9BASI</name>
<dbReference type="Proteomes" id="UP000076842">
    <property type="component" value="Unassembled WGS sequence"/>
</dbReference>
<feature type="region of interest" description="Disordered" evidence="1">
    <location>
        <begin position="220"/>
        <end position="258"/>
    </location>
</feature>
<dbReference type="SUPFAM" id="SSF56281">
    <property type="entry name" value="Metallo-hydrolase/oxidoreductase"/>
    <property type="match status" value="1"/>
</dbReference>
<dbReference type="InterPro" id="IPR001279">
    <property type="entry name" value="Metallo-B-lactamas"/>
</dbReference>
<dbReference type="CDD" id="cd16279">
    <property type="entry name" value="metallo-hydrolase-like_MBL-fold"/>
    <property type="match status" value="1"/>
</dbReference>
<evidence type="ECO:0000256" key="1">
    <source>
        <dbReference type="SAM" id="MobiDB-lite"/>
    </source>
</evidence>
<dbReference type="EMBL" id="KV424000">
    <property type="protein sequence ID" value="KZT55135.1"/>
    <property type="molecule type" value="Genomic_DNA"/>
</dbReference>
<feature type="compositionally biased region" description="Pro residues" evidence="1">
    <location>
        <begin position="228"/>
        <end position="248"/>
    </location>
</feature>
<dbReference type="STRING" id="1353952.A0A165EM13"/>
<evidence type="ECO:0000313" key="4">
    <source>
        <dbReference type="Proteomes" id="UP000076842"/>
    </source>
</evidence>
<reference evidence="3 4" key="1">
    <citation type="journal article" date="2016" name="Mol. Biol. Evol.">
        <title>Comparative Genomics of Early-Diverging Mushroom-Forming Fungi Provides Insights into the Origins of Lignocellulose Decay Capabilities.</title>
        <authorList>
            <person name="Nagy L.G."/>
            <person name="Riley R."/>
            <person name="Tritt A."/>
            <person name="Adam C."/>
            <person name="Daum C."/>
            <person name="Floudas D."/>
            <person name="Sun H."/>
            <person name="Yadav J.S."/>
            <person name="Pangilinan J."/>
            <person name="Larsson K.H."/>
            <person name="Matsuura K."/>
            <person name="Barry K."/>
            <person name="Labutti K."/>
            <person name="Kuo R."/>
            <person name="Ohm R.A."/>
            <person name="Bhattacharya S.S."/>
            <person name="Shirouzu T."/>
            <person name="Yoshinaga Y."/>
            <person name="Martin F.M."/>
            <person name="Grigoriev I.V."/>
            <person name="Hibbett D.S."/>
        </authorList>
    </citation>
    <scope>NUCLEOTIDE SEQUENCE [LARGE SCALE GENOMIC DNA]</scope>
    <source>
        <strain evidence="3 4">HHB12733</strain>
    </source>
</reference>
<dbReference type="InParanoid" id="A0A165EM13"/>
<dbReference type="PANTHER" id="PTHR42663:SF6">
    <property type="entry name" value="HYDROLASE C777.06C-RELATED"/>
    <property type="match status" value="1"/>
</dbReference>